<evidence type="ECO:0000313" key="9">
    <source>
        <dbReference type="Proteomes" id="UP000522333"/>
    </source>
</evidence>
<feature type="transmembrane region" description="Helical" evidence="6">
    <location>
        <begin position="628"/>
        <end position="646"/>
    </location>
</feature>
<dbReference type="Gene3D" id="1.20.1250.20">
    <property type="entry name" value="MFS general substrate transporter like domains"/>
    <property type="match status" value="1"/>
</dbReference>
<evidence type="ECO:0000313" key="8">
    <source>
        <dbReference type="EMBL" id="NME51546.1"/>
    </source>
</evidence>
<protein>
    <submittedName>
        <fullName evidence="8">MFS transporter</fullName>
    </submittedName>
</protein>
<keyword evidence="4 6" id="KW-1133">Transmembrane helix</keyword>
<dbReference type="PANTHER" id="PTHR23506">
    <property type="entry name" value="GH10249P"/>
    <property type="match status" value="1"/>
</dbReference>
<evidence type="ECO:0000256" key="2">
    <source>
        <dbReference type="ARBA" id="ARBA00022448"/>
    </source>
</evidence>
<feature type="transmembrane region" description="Helical" evidence="6">
    <location>
        <begin position="509"/>
        <end position="530"/>
    </location>
</feature>
<feature type="transmembrane region" description="Helical" evidence="6">
    <location>
        <begin position="12"/>
        <end position="32"/>
    </location>
</feature>
<accession>A0A848CDX2</accession>
<feature type="transmembrane region" description="Helical" evidence="6">
    <location>
        <begin position="658"/>
        <end position="679"/>
    </location>
</feature>
<comment type="caution">
    <text evidence="8">The sequence shown here is derived from an EMBL/GenBank/DDBJ whole genome shotgun (WGS) entry which is preliminary data.</text>
</comment>
<dbReference type="InterPro" id="IPR011701">
    <property type="entry name" value="MFS"/>
</dbReference>
<dbReference type="AlphaFoldDB" id="A0A848CDX2"/>
<evidence type="ECO:0000256" key="4">
    <source>
        <dbReference type="ARBA" id="ARBA00022989"/>
    </source>
</evidence>
<comment type="subcellular location">
    <subcellularLocation>
        <location evidence="1">Membrane</location>
        <topology evidence="1">Multi-pass membrane protein</topology>
    </subcellularLocation>
</comment>
<dbReference type="PROSITE" id="PS50850">
    <property type="entry name" value="MFS"/>
    <property type="match status" value="1"/>
</dbReference>
<dbReference type="InterPro" id="IPR020846">
    <property type="entry name" value="MFS_dom"/>
</dbReference>
<feature type="transmembrane region" description="Helical" evidence="6">
    <location>
        <begin position="590"/>
        <end position="613"/>
    </location>
</feature>
<name>A0A848CDX2_9BACT</name>
<evidence type="ECO:0000256" key="5">
    <source>
        <dbReference type="ARBA" id="ARBA00023136"/>
    </source>
</evidence>
<dbReference type="PANTHER" id="PTHR23506:SF23">
    <property type="entry name" value="GH10249P"/>
    <property type="match status" value="1"/>
</dbReference>
<keyword evidence="2" id="KW-0813">Transport</keyword>
<dbReference type="SUPFAM" id="SSF103473">
    <property type="entry name" value="MFS general substrate transporter"/>
    <property type="match status" value="1"/>
</dbReference>
<organism evidence="8 9">
    <name type="scientific">Desulfovibrio piger</name>
    <dbReference type="NCBI Taxonomy" id="901"/>
    <lineage>
        <taxon>Bacteria</taxon>
        <taxon>Pseudomonadati</taxon>
        <taxon>Thermodesulfobacteriota</taxon>
        <taxon>Desulfovibrionia</taxon>
        <taxon>Desulfovibrionales</taxon>
        <taxon>Desulfovibrionaceae</taxon>
        <taxon>Desulfovibrio</taxon>
    </lineage>
</organism>
<feature type="transmembrane region" description="Helical" evidence="6">
    <location>
        <begin position="458"/>
        <end position="476"/>
    </location>
</feature>
<feature type="transmembrane region" description="Helical" evidence="6">
    <location>
        <begin position="425"/>
        <end position="446"/>
    </location>
</feature>
<feature type="transmembrane region" description="Helical" evidence="6">
    <location>
        <begin position="482"/>
        <end position="502"/>
    </location>
</feature>
<evidence type="ECO:0000256" key="6">
    <source>
        <dbReference type="SAM" id="Phobius"/>
    </source>
</evidence>
<evidence type="ECO:0000259" key="7">
    <source>
        <dbReference type="PROSITE" id="PS50850"/>
    </source>
</evidence>
<evidence type="ECO:0000256" key="3">
    <source>
        <dbReference type="ARBA" id="ARBA00022692"/>
    </source>
</evidence>
<dbReference type="InterPro" id="IPR050930">
    <property type="entry name" value="MFS_Vesicular_Transporter"/>
</dbReference>
<feature type="transmembrane region" description="Helical" evidence="6">
    <location>
        <begin position="536"/>
        <end position="558"/>
    </location>
</feature>
<feature type="transmembrane region" description="Helical" evidence="6">
    <location>
        <begin position="203"/>
        <end position="223"/>
    </location>
</feature>
<feature type="transmembrane region" description="Helical" evidence="6">
    <location>
        <begin position="749"/>
        <end position="768"/>
    </location>
</feature>
<keyword evidence="3 6" id="KW-0812">Transmembrane</keyword>
<dbReference type="Proteomes" id="UP000522333">
    <property type="component" value="Unassembled WGS sequence"/>
</dbReference>
<dbReference type="InterPro" id="IPR036259">
    <property type="entry name" value="MFS_trans_sf"/>
</dbReference>
<feature type="transmembrane region" description="Helical" evidence="6">
    <location>
        <begin position="350"/>
        <end position="368"/>
    </location>
</feature>
<feature type="transmembrane region" description="Helical" evidence="6">
    <location>
        <begin position="173"/>
        <end position="191"/>
    </location>
</feature>
<reference evidence="8 9" key="1">
    <citation type="submission" date="2020-04" db="EMBL/GenBank/DDBJ databases">
        <authorList>
            <person name="Hitch T.C.A."/>
            <person name="Wylensek D."/>
            <person name="Clavel T."/>
        </authorList>
    </citation>
    <scope>NUCLEOTIDE SEQUENCE [LARGE SCALE GENOMIC DNA]</scope>
    <source>
        <strain evidence="8 9">PG-251-APC-1</strain>
    </source>
</reference>
<evidence type="ECO:0000256" key="1">
    <source>
        <dbReference type="ARBA" id="ARBA00004141"/>
    </source>
</evidence>
<dbReference type="GO" id="GO:0016020">
    <property type="term" value="C:membrane"/>
    <property type="evidence" value="ECO:0007669"/>
    <property type="project" value="UniProtKB-SubCell"/>
</dbReference>
<sequence length="778" mass="83701">MTMPCSSMDQRAPLGRILAGWIAILLCSLLLYDALLYSSLRTATREGTQASASVAATALKSRMAIGIRFGKKLETYHNIDRLLASVGQAADMPLAVLDARGMALHHWGRFPLLPDISDRLPKTGTEAVLSLKDGELLLAPVADRDEHIVGHIAVWMPSRNLDATLRDLFRQQLLFQGWLALAGILLLSLCLGLRRSGGMPRNLCIAIFLLLMLGNGALALHAVSRQYTQGLRNDAAHTGAILTEDLNRLLLVGVSLDDTSRLSAYLTRAATAHGDDLVLEVLAPSGKVFASSHASGPLPELLPPGEEFPLLELASAFSVSGDSPEQGWKLRATLARGPWLERLIANGLDILALVAISLIFMVEMFLLLSRSLEARLQGTTQSHAHRSALFRPLMFVFILAMDMTISFIPLRMAELTTTSILPRDVLLGLPISAEMGMTGLSVLIAGTWMKRKGARPPLMTGIICMALGYLASMLAWTPWLFIAARALVGLGYGLSLLTAQAYTVRDGKLADMFAGVYAGSLCGSALGAMLAERLGYGPVFAISAVILACLALVPLRLLRGQEKQEDVREEAPAARLTLPQIRRLLADRHFLAFILLALLPSTLLCVGFLNYFLPVFLKQADVAQSNIGRIYMLNCLIVIYSGPLFARLVGNSLHKGPLLFWAGILSALSVACFCFLPPLPASVAGSILLGLATGLNIPAQSEFLLELDIARAIGVDQAMSLLDALQRVGQVIGPVCVGAVMAIMSVDDAARWAGIILVAISLLFLLLVRPTRHSGDRA</sequence>
<dbReference type="Pfam" id="PF07690">
    <property type="entry name" value="MFS_1"/>
    <property type="match status" value="1"/>
</dbReference>
<feature type="domain" description="Major facilitator superfamily (MFS) profile" evidence="7">
    <location>
        <begin position="388"/>
        <end position="773"/>
    </location>
</feature>
<dbReference type="GO" id="GO:0022857">
    <property type="term" value="F:transmembrane transporter activity"/>
    <property type="evidence" value="ECO:0007669"/>
    <property type="project" value="InterPro"/>
</dbReference>
<dbReference type="RefSeq" id="WP_168934969.1">
    <property type="nucleotide sequence ID" value="NZ_JABAFY010000007.1"/>
</dbReference>
<proteinExistence type="predicted"/>
<keyword evidence="5 6" id="KW-0472">Membrane</keyword>
<dbReference type="EMBL" id="JABAFY010000007">
    <property type="protein sequence ID" value="NME51546.1"/>
    <property type="molecule type" value="Genomic_DNA"/>
</dbReference>
<gene>
    <name evidence="8" type="ORF">HF854_03130</name>
</gene>
<feature type="transmembrane region" description="Helical" evidence="6">
    <location>
        <begin position="389"/>
        <end position="413"/>
    </location>
</feature>